<dbReference type="EMBL" id="LODT01000051">
    <property type="protein sequence ID" value="KYQ88521.1"/>
    <property type="molecule type" value="Genomic_DNA"/>
</dbReference>
<keyword evidence="7" id="KW-1185">Reference proteome</keyword>
<dbReference type="Gene3D" id="1.10.220.160">
    <property type="match status" value="1"/>
</dbReference>
<proteinExistence type="predicted"/>
<dbReference type="Gene3D" id="2.170.270.10">
    <property type="entry name" value="SET domain"/>
    <property type="match status" value="1"/>
</dbReference>
<gene>
    <name evidence="6" type="ORF">DLAC_11244</name>
</gene>
<organism evidence="6 7">
    <name type="scientific">Tieghemostelium lacteum</name>
    <name type="common">Slime mold</name>
    <name type="synonym">Dictyostelium lacteum</name>
    <dbReference type="NCBI Taxonomy" id="361077"/>
    <lineage>
        <taxon>Eukaryota</taxon>
        <taxon>Amoebozoa</taxon>
        <taxon>Evosea</taxon>
        <taxon>Eumycetozoa</taxon>
        <taxon>Dictyostelia</taxon>
        <taxon>Dictyosteliales</taxon>
        <taxon>Raperosteliaceae</taxon>
        <taxon>Tieghemostelium</taxon>
    </lineage>
</organism>
<dbReference type="InterPro" id="IPR046341">
    <property type="entry name" value="SET_dom_sf"/>
</dbReference>
<keyword evidence="1" id="KW-0489">Methyltransferase</keyword>
<dbReference type="GO" id="GO:0042799">
    <property type="term" value="F:histone H4K20 methyltransferase activity"/>
    <property type="evidence" value="ECO:0007669"/>
    <property type="project" value="TreeGrafter"/>
</dbReference>
<dbReference type="OMA" id="LMAMYQQ"/>
<dbReference type="FunCoup" id="A0A151Z3J5">
    <property type="interactions" value="36"/>
</dbReference>
<feature type="domain" description="SET" evidence="5">
    <location>
        <begin position="74"/>
        <end position="333"/>
    </location>
</feature>
<evidence type="ECO:0000313" key="7">
    <source>
        <dbReference type="Proteomes" id="UP000076078"/>
    </source>
</evidence>
<dbReference type="PANTHER" id="PTHR46402">
    <property type="entry name" value="SET AND MYND DOMAIN-CONTAINING PROTEIN 5"/>
    <property type="match status" value="1"/>
</dbReference>
<feature type="compositionally biased region" description="Low complexity" evidence="4">
    <location>
        <begin position="32"/>
        <end position="45"/>
    </location>
</feature>
<sequence length="373" mass="42514">MILFKRNLQLNNFVKGFQRFYFTSSSYNSKNIQTNTNNINNTTSTAPNKNSTDSKKSENEIITDLYKFIIGNRLNLEIRQCKGDQKGKGRGLFYSGDSILKKNELLYSELPFVSFQSVVKNVSDSKQCTHCLGVIKESSSRGCGHDSCNEHYCSVECSEESMKQYHQLLCEGSGFDKIKKQATIEKRRFPLLAAKILAKIMLDIHENKSIQNSWFPLQMLSFAKKPAPLEWKDDYTLFKNSLLTSESSQKRFDYTWFTRVMQILYLNTVGINVGSLEPTVSTPESGIGLYFLSSFINHSCDPNAVMTFPTNSETKVKLLKDIHPGDEILISYGDNTKDIVDRKSHLFDNYGFDCQCTKCSSELPPKKKKIKNI</sequence>
<dbReference type="Proteomes" id="UP000076078">
    <property type="component" value="Unassembled WGS sequence"/>
</dbReference>
<dbReference type="Pfam" id="PF00856">
    <property type="entry name" value="SET"/>
    <property type="match status" value="1"/>
</dbReference>
<evidence type="ECO:0000256" key="3">
    <source>
        <dbReference type="ARBA" id="ARBA00022691"/>
    </source>
</evidence>
<dbReference type="SUPFAM" id="SSF82199">
    <property type="entry name" value="SET domain"/>
    <property type="match status" value="1"/>
</dbReference>
<reference evidence="6 7" key="1">
    <citation type="submission" date="2015-12" db="EMBL/GenBank/DDBJ databases">
        <title>Dictyostelia acquired genes for synthesis and detection of signals that induce cell-type specialization by lateral gene transfer from prokaryotes.</title>
        <authorList>
            <person name="Gloeckner G."/>
            <person name="Schaap P."/>
        </authorList>
    </citation>
    <scope>NUCLEOTIDE SEQUENCE [LARGE SCALE GENOMIC DNA]</scope>
    <source>
        <strain evidence="6 7">TK</strain>
    </source>
</reference>
<evidence type="ECO:0000259" key="5">
    <source>
        <dbReference type="PROSITE" id="PS50280"/>
    </source>
</evidence>
<dbReference type="GO" id="GO:0032259">
    <property type="term" value="P:methylation"/>
    <property type="evidence" value="ECO:0007669"/>
    <property type="project" value="UniProtKB-KW"/>
</dbReference>
<dbReference type="InParanoid" id="A0A151Z3J5"/>
<dbReference type="InterPro" id="IPR001214">
    <property type="entry name" value="SET_dom"/>
</dbReference>
<protein>
    <submittedName>
        <fullName evidence="6">SET domain-containing protein</fullName>
    </submittedName>
</protein>
<feature type="region of interest" description="Disordered" evidence="4">
    <location>
        <begin position="32"/>
        <end position="56"/>
    </location>
</feature>
<evidence type="ECO:0000256" key="2">
    <source>
        <dbReference type="ARBA" id="ARBA00022679"/>
    </source>
</evidence>
<dbReference type="CDD" id="cd20071">
    <property type="entry name" value="SET_SMYD"/>
    <property type="match status" value="1"/>
</dbReference>
<dbReference type="PROSITE" id="PS50280">
    <property type="entry name" value="SET"/>
    <property type="match status" value="1"/>
</dbReference>
<evidence type="ECO:0000256" key="4">
    <source>
        <dbReference type="SAM" id="MobiDB-lite"/>
    </source>
</evidence>
<evidence type="ECO:0000313" key="6">
    <source>
        <dbReference type="EMBL" id="KYQ88521.1"/>
    </source>
</evidence>
<dbReference type="OrthoDB" id="5945798at2759"/>
<name>A0A151Z3J5_TIELA</name>
<evidence type="ECO:0000256" key="1">
    <source>
        <dbReference type="ARBA" id="ARBA00022603"/>
    </source>
</evidence>
<keyword evidence="2" id="KW-0808">Transferase</keyword>
<dbReference type="GO" id="GO:0045814">
    <property type="term" value="P:negative regulation of gene expression, epigenetic"/>
    <property type="evidence" value="ECO:0007669"/>
    <property type="project" value="TreeGrafter"/>
</dbReference>
<accession>A0A151Z3J5</accession>
<dbReference type="AlphaFoldDB" id="A0A151Z3J5"/>
<dbReference type="PANTHER" id="PTHR46402:SF2">
    <property type="entry name" value="HISTONE-LYSINE N-TRIMETHYLTRANSFERASE SMYD5"/>
    <property type="match status" value="1"/>
</dbReference>
<dbReference type="Gene3D" id="6.10.140.2220">
    <property type="match status" value="1"/>
</dbReference>
<keyword evidence="3" id="KW-0949">S-adenosyl-L-methionine</keyword>
<comment type="caution">
    <text evidence="6">The sequence shown here is derived from an EMBL/GenBank/DDBJ whole genome shotgun (WGS) entry which is preliminary data.</text>
</comment>
<dbReference type="STRING" id="361077.A0A151Z3J5"/>